<evidence type="ECO:0000256" key="1">
    <source>
        <dbReference type="SAM" id="Phobius"/>
    </source>
</evidence>
<dbReference type="AlphaFoldDB" id="A0A7W8EDS2"/>
<evidence type="ECO:0000313" key="3">
    <source>
        <dbReference type="Proteomes" id="UP000568380"/>
    </source>
</evidence>
<dbReference type="EMBL" id="JACHIN010000001">
    <property type="protein sequence ID" value="MBB5075683.1"/>
    <property type="molecule type" value="Genomic_DNA"/>
</dbReference>
<feature type="transmembrane region" description="Helical" evidence="1">
    <location>
        <begin position="6"/>
        <end position="27"/>
    </location>
</feature>
<gene>
    <name evidence="2" type="ORF">HNR40_001129</name>
</gene>
<name>A0A7W8EDS2_9ACTN</name>
<sequence>MDNVSYLAQSAFPLVWILAPAIGAMGFRTASARELSSL</sequence>
<keyword evidence="3" id="KW-1185">Reference proteome</keyword>
<evidence type="ECO:0000313" key="2">
    <source>
        <dbReference type="EMBL" id="MBB5075683.1"/>
    </source>
</evidence>
<accession>A0A7W8EDS2</accession>
<keyword evidence="1" id="KW-0472">Membrane</keyword>
<keyword evidence="1" id="KW-1133">Transmembrane helix</keyword>
<keyword evidence="1" id="KW-0812">Transmembrane</keyword>
<reference evidence="2 3" key="1">
    <citation type="submission" date="2020-08" db="EMBL/GenBank/DDBJ databases">
        <title>Genomic Encyclopedia of Type Strains, Phase IV (KMG-IV): sequencing the most valuable type-strain genomes for metagenomic binning, comparative biology and taxonomic classification.</title>
        <authorList>
            <person name="Goeker M."/>
        </authorList>
    </citation>
    <scope>NUCLEOTIDE SEQUENCE [LARGE SCALE GENOMIC DNA]</scope>
    <source>
        <strain evidence="2 3">DSM 45385</strain>
    </source>
</reference>
<dbReference type="Proteomes" id="UP000568380">
    <property type="component" value="Unassembled WGS sequence"/>
</dbReference>
<organism evidence="2 3">
    <name type="scientific">Nonomuraea endophytica</name>
    <dbReference type="NCBI Taxonomy" id="714136"/>
    <lineage>
        <taxon>Bacteria</taxon>
        <taxon>Bacillati</taxon>
        <taxon>Actinomycetota</taxon>
        <taxon>Actinomycetes</taxon>
        <taxon>Streptosporangiales</taxon>
        <taxon>Streptosporangiaceae</taxon>
        <taxon>Nonomuraea</taxon>
    </lineage>
</organism>
<comment type="caution">
    <text evidence="2">The sequence shown here is derived from an EMBL/GenBank/DDBJ whole genome shotgun (WGS) entry which is preliminary data.</text>
</comment>
<proteinExistence type="predicted"/>
<protein>
    <submittedName>
        <fullName evidence="2">Uncharacterized protein</fullName>
    </submittedName>
</protein>